<dbReference type="RefSeq" id="WP_063677427.1">
    <property type="nucleotide sequence ID" value="NZ_LSEF01000032.1"/>
</dbReference>
<protein>
    <submittedName>
        <fullName evidence="3">PrpF family protein</fullName>
    </submittedName>
</protein>
<reference evidence="3 4" key="1">
    <citation type="submission" date="2016-02" db="EMBL/GenBank/DDBJ databases">
        <title>Draft genome sequence of the strain BR 10247T Bradyrhizobium neotropicale isolated from nodules of Centrolobium paraense.</title>
        <authorList>
            <person name="Simoes-Araujo J.L."/>
            <person name="Barauna A.C."/>
            <person name="Silva K."/>
            <person name="Zilli J.E."/>
        </authorList>
    </citation>
    <scope>NUCLEOTIDE SEQUENCE [LARGE SCALE GENOMIC DNA]</scope>
    <source>
        <strain evidence="3 4">BR 10247</strain>
    </source>
</reference>
<accession>A0A176ZG55</accession>
<dbReference type="Pfam" id="PF04303">
    <property type="entry name" value="PrpF"/>
    <property type="match status" value="1"/>
</dbReference>
<dbReference type="PANTHER" id="PTHR43709:SF2">
    <property type="entry name" value="DUF453 DOMAIN PROTEIN (AFU_ORTHOLOGUE AFUA_6G00360)"/>
    <property type="match status" value="1"/>
</dbReference>
<keyword evidence="4" id="KW-1185">Reference proteome</keyword>
<dbReference type="SUPFAM" id="SSF54506">
    <property type="entry name" value="Diaminopimelate epimerase-like"/>
    <property type="match status" value="2"/>
</dbReference>
<dbReference type="Gene3D" id="3.10.310.10">
    <property type="entry name" value="Diaminopimelate Epimerase, Chain A, domain 1"/>
    <property type="match status" value="2"/>
</dbReference>
<dbReference type="AlphaFoldDB" id="A0A176ZG55"/>
<comment type="similarity">
    <text evidence="1">Belongs to the PrpF family.</text>
</comment>
<proteinExistence type="inferred from homology"/>
<dbReference type="InterPro" id="IPR007400">
    <property type="entry name" value="PrpF-like"/>
</dbReference>
<evidence type="ECO:0000313" key="3">
    <source>
        <dbReference type="EMBL" id="OAF18756.1"/>
    </source>
</evidence>
<dbReference type="Proteomes" id="UP000077173">
    <property type="component" value="Unassembled WGS sequence"/>
</dbReference>
<sequence>MAQNKLKATFMRGGTSKAVVFNRQDLPEDPAQWDPIFLSVMGSPDPNGRQLDGMGGGLSSLSKVCVVGSPTRPDADIDYTFAQVSVKSAEVDYSANCGNMSSAMGPFAVSEGLVKAPANGEAVVRIHNTNTGKIIVSRFPMSDGEVETEGDMSIDGVGGQGAPVRLEFIDPGGTRTGRVLPTGRACDHFDIPGLGSVEASLVDAANPCVFIAAASVGKDGSEMPEALEGDPIFLARMEAIRCAASVAMGLAPDVAEAAKIPSVPKVAMIVPPRQMTTLSGRQLEPSEMSLGIRMISIGQPHRAVPITGATCLAIAVRIDGTLANRMARPGDGPITIAHPSGTTVVDAAVEQSDDSAKARAIHGAVYRTARQLFEGNVFYRPVKSTAQARRSA</sequence>
<gene>
    <name evidence="3" type="ORF">AXW67_02665</name>
</gene>
<comment type="caution">
    <text evidence="3">The sequence shown here is derived from an EMBL/GenBank/DDBJ whole genome shotgun (WGS) entry which is preliminary data.</text>
</comment>
<keyword evidence="2" id="KW-0413">Isomerase</keyword>
<evidence type="ECO:0000313" key="4">
    <source>
        <dbReference type="Proteomes" id="UP000077173"/>
    </source>
</evidence>
<organism evidence="3 4">
    <name type="scientific">Bradyrhizobium neotropicale</name>
    <dbReference type="NCBI Taxonomy" id="1497615"/>
    <lineage>
        <taxon>Bacteria</taxon>
        <taxon>Pseudomonadati</taxon>
        <taxon>Pseudomonadota</taxon>
        <taxon>Alphaproteobacteria</taxon>
        <taxon>Hyphomicrobiales</taxon>
        <taxon>Nitrobacteraceae</taxon>
        <taxon>Bradyrhizobium</taxon>
    </lineage>
</organism>
<name>A0A176ZG55_9BRAD</name>
<evidence type="ECO:0000256" key="2">
    <source>
        <dbReference type="ARBA" id="ARBA00023235"/>
    </source>
</evidence>
<dbReference type="EMBL" id="LSEF01000032">
    <property type="protein sequence ID" value="OAF18756.1"/>
    <property type="molecule type" value="Genomic_DNA"/>
</dbReference>
<evidence type="ECO:0000256" key="1">
    <source>
        <dbReference type="ARBA" id="ARBA00007673"/>
    </source>
</evidence>
<dbReference type="GO" id="GO:0016853">
    <property type="term" value="F:isomerase activity"/>
    <property type="evidence" value="ECO:0007669"/>
    <property type="project" value="UniProtKB-KW"/>
</dbReference>
<dbReference type="PANTHER" id="PTHR43709">
    <property type="entry name" value="ACONITATE ISOMERASE-RELATED"/>
    <property type="match status" value="1"/>
</dbReference>